<proteinExistence type="predicted"/>
<organism evidence="1 2">
    <name type="scientific">Diphasiastrum complanatum</name>
    <name type="common">Issler's clubmoss</name>
    <name type="synonym">Lycopodium complanatum</name>
    <dbReference type="NCBI Taxonomy" id="34168"/>
    <lineage>
        <taxon>Eukaryota</taxon>
        <taxon>Viridiplantae</taxon>
        <taxon>Streptophyta</taxon>
        <taxon>Embryophyta</taxon>
        <taxon>Tracheophyta</taxon>
        <taxon>Lycopodiopsida</taxon>
        <taxon>Lycopodiales</taxon>
        <taxon>Lycopodiaceae</taxon>
        <taxon>Lycopodioideae</taxon>
        <taxon>Diphasiastrum</taxon>
    </lineage>
</organism>
<dbReference type="Proteomes" id="UP001162992">
    <property type="component" value="Chromosome 12"/>
</dbReference>
<evidence type="ECO:0000313" key="2">
    <source>
        <dbReference type="Proteomes" id="UP001162992"/>
    </source>
</evidence>
<dbReference type="EMBL" id="CM055103">
    <property type="protein sequence ID" value="KAJ7536936.1"/>
    <property type="molecule type" value="Genomic_DNA"/>
</dbReference>
<keyword evidence="2" id="KW-1185">Reference proteome</keyword>
<protein>
    <submittedName>
        <fullName evidence="1">Uncharacterized protein</fullName>
    </submittedName>
</protein>
<accession>A0ACC2C4H9</accession>
<evidence type="ECO:0000313" key="1">
    <source>
        <dbReference type="EMBL" id="KAJ7536936.1"/>
    </source>
</evidence>
<name>A0ACC2C4H9_DIPCM</name>
<comment type="caution">
    <text evidence="1">The sequence shown here is derived from an EMBL/GenBank/DDBJ whole genome shotgun (WGS) entry which is preliminary data.</text>
</comment>
<sequence length="316" mass="36475">MCDLVKLYHSSLGHGAFSCDFFKTSPFLDHSMAVRSSYPLRYILRYWLADHPSIASFRWDQNTWGGAWTVPAASVPLYLFVIFFIKLLFSWRKKPIPLGPIPVLHNLLLLLSSIVIFAGCWQAAVVEIQESRWLWGNSRRGLDWLLCFPLGTRPAGRVFFWSYVYYLSKFYELFDTVILVLRKKKLTFLHLFHHAALIIMCFCWLQFTQSLQVLTIITNAGVNAIKYLYLLFHSLGYSPSWKKRVTNCQILQSMLSSVASIGCLMLHLRGGGCAGMGAWIFHFISDITLLLLSLDLYFKQCGEFKEITKEEKKKQI</sequence>
<gene>
    <name evidence="1" type="ORF">O6H91_12G089100</name>
</gene>
<reference evidence="2" key="1">
    <citation type="journal article" date="2024" name="Proc. Natl. Acad. Sci. U.S.A.">
        <title>Extraordinary preservation of gene collinearity over three hundred million years revealed in homosporous lycophytes.</title>
        <authorList>
            <person name="Li C."/>
            <person name="Wickell D."/>
            <person name="Kuo L.Y."/>
            <person name="Chen X."/>
            <person name="Nie B."/>
            <person name="Liao X."/>
            <person name="Peng D."/>
            <person name="Ji J."/>
            <person name="Jenkins J."/>
            <person name="Williams M."/>
            <person name="Shu S."/>
            <person name="Plott C."/>
            <person name="Barry K."/>
            <person name="Rajasekar S."/>
            <person name="Grimwood J."/>
            <person name="Han X."/>
            <person name="Sun S."/>
            <person name="Hou Z."/>
            <person name="He W."/>
            <person name="Dai G."/>
            <person name="Sun C."/>
            <person name="Schmutz J."/>
            <person name="Leebens-Mack J.H."/>
            <person name="Li F.W."/>
            <person name="Wang L."/>
        </authorList>
    </citation>
    <scope>NUCLEOTIDE SEQUENCE [LARGE SCALE GENOMIC DNA]</scope>
    <source>
        <strain evidence="2">cv. PW_Plant_1</strain>
    </source>
</reference>